<dbReference type="InterPro" id="IPR047655">
    <property type="entry name" value="Transpos_IS630-like"/>
</dbReference>
<dbReference type="Pfam" id="PF13358">
    <property type="entry name" value="DDE_3"/>
    <property type="match status" value="1"/>
</dbReference>
<keyword evidence="3" id="KW-1185">Reference proteome</keyword>
<evidence type="ECO:0000259" key="1">
    <source>
        <dbReference type="Pfam" id="PF13358"/>
    </source>
</evidence>
<comment type="caution">
    <text evidence="2">The sequence shown here is derived from an EMBL/GenBank/DDBJ whole genome shotgun (WGS) entry which is preliminary data.</text>
</comment>
<evidence type="ECO:0000313" key="2">
    <source>
        <dbReference type="EMBL" id="CAE6722182.1"/>
    </source>
</evidence>
<gene>
    <name evidence="2" type="ORF">R69776_01581</name>
</gene>
<accession>A0ABN7L1A3</accession>
<dbReference type="InterPro" id="IPR038717">
    <property type="entry name" value="Tc1-like_DDE_dom"/>
</dbReference>
<dbReference type="InterPro" id="IPR009057">
    <property type="entry name" value="Homeodomain-like_sf"/>
</dbReference>
<dbReference type="RefSeq" id="WP_200658207.1">
    <property type="nucleotide sequence ID" value="NZ_CAJNBH010000004.1"/>
</dbReference>
<sequence>MKCIVELSEAEKKTLQKLSRKHPHADFRTRGLGLLLLDSGSRVHETALELEVSDKSVYNWMHAWRDRGLCGLLVGHKGGRPRALSEAMIATAIEVASAESMTLKQIAQRVEEAHGVPFPCRLETLSVALKRAKFSYKRGRYSLKKKRNPDEFTVKAATLVKLEQAARDKACELFYFDQSGFSASPPVQRGWSPIGEPHRVFPQPHCKRSVLGALDFGANLLIHHASKTTIKRPDVVQFLDQIARESTPGLTTVVVLDNASIHHNIDQETIDRWFLEHRMALFYLPSYSPELNRIEILWKHAKHHWRRFVTWTKEIIDAEIENLLGGYGTKFEIRFS</sequence>
<dbReference type="NCBIfam" id="NF033545">
    <property type="entry name" value="transpos_IS630"/>
    <property type="match status" value="1"/>
</dbReference>
<dbReference type="SUPFAM" id="SSF46689">
    <property type="entry name" value="Homeodomain-like"/>
    <property type="match status" value="1"/>
</dbReference>
<name>A0ABN7L1A3_9BURK</name>
<dbReference type="Gene3D" id="3.30.420.10">
    <property type="entry name" value="Ribonuclease H-like superfamily/Ribonuclease H"/>
    <property type="match status" value="1"/>
</dbReference>
<dbReference type="PANTHER" id="PTHR46564:SF1">
    <property type="entry name" value="TRANSPOSASE"/>
    <property type="match status" value="1"/>
</dbReference>
<dbReference type="Proteomes" id="UP000673821">
    <property type="component" value="Unassembled WGS sequence"/>
</dbReference>
<feature type="domain" description="Tc1-like transposase DDE" evidence="1">
    <location>
        <begin position="173"/>
        <end position="308"/>
    </location>
</feature>
<organism evidence="2 3">
    <name type="scientific">Paraburkholderia nemoris</name>
    <dbReference type="NCBI Taxonomy" id="2793076"/>
    <lineage>
        <taxon>Bacteria</taxon>
        <taxon>Pseudomonadati</taxon>
        <taxon>Pseudomonadota</taxon>
        <taxon>Betaproteobacteria</taxon>
        <taxon>Burkholderiales</taxon>
        <taxon>Burkholderiaceae</taxon>
        <taxon>Paraburkholderia</taxon>
    </lineage>
</organism>
<dbReference type="EMBL" id="CAJNBH010000004">
    <property type="protein sequence ID" value="CAE6722182.1"/>
    <property type="molecule type" value="Genomic_DNA"/>
</dbReference>
<reference evidence="2 3" key="1">
    <citation type="submission" date="2021-02" db="EMBL/GenBank/DDBJ databases">
        <authorList>
            <person name="Vanwijnsberghe S."/>
        </authorList>
    </citation>
    <scope>NUCLEOTIDE SEQUENCE [LARGE SCALE GENOMIC DNA]</scope>
    <source>
        <strain evidence="2 3">R-69776</strain>
    </source>
</reference>
<dbReference type="InterPro" id="IPR036397">
    <property type="entry name" value="RNaseH_sf"/>
</dbReference>
<dbReference type="PANTHER" id="PTHR46564">
    <property type="entry name" value="TRANSPOSASE"/>
    <property type="match status" value="1"/>
</dbReference>
<protein>
    <submittedName>
        <fullName evidence="2">IS630 family transposase ISHsp2</fullName>
    </submittedName>
</protein>
<evidence type="ECO:0000313" key="3">
    <source>
        <dbReference type="Proteomes" id="UP000673821"/>
    </source>
</evidence>
<proteinExistence type="predicted"/>
<dbReference type="Pfam" id="PF13565">
    <property type="entry name" value="HTH_32"/>
    <property type="match status" value="1"/>
</dbReference>